<comment type="caution">
    <text evidence="10">The sequence shown here is derived from an EMBL/GenBank/DDBJ whole genome shotgun (WGS) entry which is preliminary data.</text>
</comment>
<comment type="subcellular location">
    <subcellularLocation>
        <location evidence="1">Cytoplasm</location>
    </subcellularLocation>
</comment>
<feature type="domain" description="Rhodanese" evidence="9">
    <location>
        <begin position="17"/>
        <end position="134"/>
    </location>
</feature>
<evidence type="ECO:0000256" key="3">
    <source>
        <dbReference type="ARBA" id="ARBA00022679"/>
    </source>
</evidence>
<evidence type="ECO:0000313" key="10">
    <source>
        <dbReference type="EMBL" id="GJD63508.1"/>
    </source>
</evidence>
<dbReference type="InterPro" id="IPR036873">
    <property type="entry name" value="Rhodanese-like_dom_sf"/>
</dbReference>
<evidence type="ECO:0000256" key="2">
    <source>
        <dbReference type="ARBA" id="ARBA00022490"/>
    </source>
</evidence>
<dbReference type="InterPro" id="IPR045078">
    <property type="entry name" value="TST/MPST-like"/>
</dbReference>
<comment type="catalytic activity">
    <reaction evidence="5">
        <text>2-oxo-3-sulfanylpropanoate + [thioredoxin]-dithiol = [thioredoxin]-disulfide + hydrogen sulfide + pyruvate + H(+)</text>
        <dbReference type="Rhea" id="RHEA:21740"/>
        <dbReference type="Rhea" id="RHEA-COMP:10698"/>
        <dbReference type="Rhea" id="RHEA-COMP:10700"/>
        <dbReference type="ChEBI" id="CHEBI:15361"/>
        <dbReference type="ChEBI" id="CHEBI:15378"/>
        <dbReference type="ChEBI" id="CHEBI:29919"/>
        <dbReference type="ChEBI" id="CHEBI:29950"/>
        <dbReference type="ChEBI" id="CHEBI:50058"/>
        <dbReference type="ChEBI" id="CHEBI:57678"/>
        <dbReference type="EC" id="2.8.1.2"/>
    </reaction>
    <physiologicalReaction direction="left-to-right" evidence="5">
        <dbReference type="Rhea" id="RHEA:21741"/>
    </physiologicalReaction>
</comment>
<evidence type="ECO:0000259" key="9">
    <source>
        <dbReference type="PROSITE" id="PS50206"/>
    </source>
</evidence>
<keyword evidence="11" id="KW-1185">Reference proteome</keyword>
<reference evidence="10" key="2">
    <citation type="submission" date="2021-08" db="EMBL/GenBank/DDBJ databases">
        <authorList>
            <person name="Tani A."/>
            <person name="Ola A."/>
            <person name="Ogura Y."/>
            <person name="Katsura K."/>
            <person name="Hayashi T."/>
        </authorList>
    </citation>
    <scope>NUCLEOTIDE SEQUENCE</scope>
    <source>
        <strain evidence="10">JCM 32048</strain>
    </source>
</reference>
<dbReference type="SMART" id="SM00450">
    <property type="entry name" value="RHOD"/>
    <property type="match status" value="2"/>
</dbReference>
<evidence type="ECO:0000256" key="8">
    <source>
        <dbReference type="ARBA" id="ARBA00078354"/>
    </source>
</evidence>
<dbReference type="CDD" id="cd01449">
    <property type="entry name" value="TST_Repeat_2"/>
    <property type="match status" value="1"/>
</dbReference>
<evidence type="ECO:0000256" key="6">
    <source>
        <dbReference type="ARBA" id="ARBA00066832"/>
    </source>
</evidence>
<dbReference type="Gene3D" id="3.40.250.10">
    <property type="entry name" value="Rhodanese-like domain"/>
    <property type="match status" value="2"/>
</dbReference>
<gene>
    <name evidence="10" type="primary">sseA</name>
    <name evidence="10" type="ORF">MPEAHAMD_3676</name>
</gene>
<dbReference type="EC" id="2.8.1.2" evidence="6"/>
<keyword evidence="4" id="KW-0677">Repeat</keyword>
<dbReference type="FunFam" id="3.40.250.10:FF:000015">
    <property type="entry name" value="Sulfurtransferase"/>
    <property type="match status" value="1"/>
</dbReference>
<dbReference type="RefSeq" id="WP_099904054.1">
    <property type="nucleotide sequence ID" value="NZ_BPQJ01000017.1"/>
</dbReference>
<dbReference type="PROSITE" id="PS50206">
    <property type="entry name" value="RHODANESE_3"/>
    <property type="match status" value="2"/>
</dbReference>
<accession>A0AA37HD63</accession>
<reference evidence="10" key="1">
    <citation type="journal article" date="2016" name="Front. Microbiol.">
        <title>Genome Sequence of the Piezophilic, Mesophilic Sulfate-Reducing Bacterium Desulfovibrio indicus J2T.</title>
        <authorList>
            <person name="Cao J."/>
            <person name="Maignien L."/>
            <person name="Shao Z."/>
            <person name="Alain K."/>
            <person name="Jebbar M."/>
        </authorList>
    </citation>
    <scope>NUCLEOTIDE SEQUENCE</scope>
    <source>
        <strain evidence="10">JCM 32048</strain>
    </source>
</reference>
<dbReference type="Proteomes" id="UP001055286">
    <property type="component" value="Unassembled WGS sequence"/>
</dbReference>
<dbReference type="GO" id="GO:0016784">
    <property type="term" value="F:3-mercaptopyruvate sulfurtransferase activity"/>
    <property type="evidence" value="ECO:0007669"/>
    <property type="project" value="UniProtKB-EC"/>
</dbReference>
<dbReference type="PANTHER" id="PTHR11364:SF27">
    <property type="entry name" value="SULFURTRANSFERASE"/>
    <property type="match status" value="1"/>
</dbReference>
<dbReference type="CDD" id="cd01448">
    <property type="entry name" value="TST_Repeat_1"/>
    <property type="match status" value="1"/>
</dbReference>
<dbReference type="AlphaFoldDB" id="A0AA37HD63"/>
<dbReference type="GO" id="GO:0005737">
    <property type="term" value="C:cytoplasm"/>
    <property type="evidence" value="ECO:0007669"/>
    <property type="project" value="UniProtKB-SubCell"/>
</dbReference>
<keyword evidence="2" id="KW-0963">Cytoplasm</keyword>
<dbReference type="InterPro" id="IPR001307">
    <property type="entry name" value="Thiosulphate_STrfase_CS"/>
</dbReference>
<feature type="domain" description="Rhodanese" evidence="9">
    <location>
        <begin position="164"/>
        <end position="277"/>
    </location>
</feature>
<sequence length="280" mass="29873">MSTGPFVTVDWLAERLAAPDIVVVDGSWYLPAMGRDAEAEFLAGHIPGAIRFDIDAVRDEASALPHMLPSPEAFASRMRQMGIGDGMTVVVYDGMGLFSAPRVRWTLKAFGARDVAILEGGFPAWVAGGHPVEEGEARPRDRRHFTARLDHSAVANVGDVQRALAGQAQVVDARSPARFAGEEPEPRPGVRPGHMPGALNLHYAALQENGRLKDEAALREAVARAGIDLDRPVVTTCGSGVTAAIVGVALESLGRPARALYDGSWSEWGAREDLPVVTGR</sequence>
<dbReference type="PANTHER" id="PTHR11364">
    <property type="entry name" value="THIOSULFATE SULFERTANSFERASE"/>
    <property type="match status" value="1"/>
</dbReference>
<dbReference type="FunFam" id="3.40.250.10:FF:000001">
    <property type="entry name" value="Sulfurtransferase"/>
    <property type="match status" value="1"/>
</dbReference>
<dbReference type="SUPFAM" id="SSF52821">
    <property type="entry name" value="Rhodanese/Cell cycle control phosphatase"/>
    <property type="match status" value="2"/>
</dbReference>
<name>A0AA37HD63_9HYPH</name>
<dbReference type="NCBIfam" id="NF008557">
    <property type="entry name" value="PRK11493.1"/>
    <property type="match status" value="1"/>
</dbReference>
<evidence type="ECO:0000256" key="1">
    <source>
        <dbReference type="ARBA" id="ARBA00004496"/>
    </source>
</evidence>
<evidence type="ECO:0000256" key="7">
    <source>
        <dbReference type="ARBA" id="ARBA00070833"/>
    </source>
</evidence>
<protein>
    <recommendedName>
        <fullName evidence="7">3-mercaptopyruvate sulfurtransferase</fullName>
        <ecNumber evidence="6">2.8.1.2</ecNumber>
    </recommendedName>
    <alternativeName>
        <fullName evidence="8">Rhodanese-like protein</fullName>
    </alternativeName>
</protein>
<dbReference type="GO" id="GO:0004792">
    <property type="term" value="F:thiosulfate-cyanide sulfurtransferase activity"/>
    <property type="evidence" value="ECO:0007669"/>
    <property type="project" value="InterPro"/>
</dbReference>
<evidence type="ECO:0000313" key="11">
    <source>
        <dbReference type="Proteomes" id="UP001055286"/>
    </source>
</evidence>
<dbReference type="EMBL" id="BPQJ01000017">
    <property type="protein sequence ID" value="GJD63508.1"/>
    <property type="molecule type" value="Genomic_DNA"/>
</dbReference>
<dbReference type="PROSITE" id="PS00380">
    <property type="entry name" value="RHODANESE_1"/>
    <property type="match status" value="1"/>
</dbReference>
<dbReference type="InterPro" id="IPR001763">
    <property type="entry name" value="Rhodanese-like_dom"/>
</dbReference>
<keyword evidence="3" id="KW-0808">Transferase</keyword>
<organism evidence="10 11">
    <name type="scientific">Methylobacterium frigidaeris</name>
    <dbReference type="NCBI Taxonomy" id="2038277"/>
    <lineage>
        <taxon>Bacteria</taxon>
        <taxon>Pseudomonadati</taxon>
        <taxon>Pseudomonadota</taxon>
        <taxon>Alphaproteobacteria</taxon>
        <taxon>Hyphomicrobiales</taxon>
        <taxon>Methylobacteriaceae</taxon>
        <taxon>Methylobacterium</taxon>
    </lineage>
</organism>
<dbReference type="Pfam" id="PF00581">
    <property type="entry name" value="Rhodanese"/>
    <property type="match status" value="2"/>
</dbReference>
<evidence type="ECO:0000256" key="5">
    <source>
        <dbReference type="ARBA" id="ARBA00051793"/>
    </source>
</evidence>
<proteinExistence type="predicted"/>
<evidence type="ECO:0000256" key="4">
    <source>
        <dbReference type="ARBA" id="ARBA00022737"/>
    </source>
</evidence>